<dbReference type="InterPro" id="IPR029063">
    <property type="entry name" value="SAM-dependent_MTases_sf"/>
</dbReference>
<reference evidence="2 3" key="1">
    <citation type="submission" date="2016-02" db="EMBL/GenBank/DDBJ databases">
        <title>Genome analysis of coral dinoflagellate symbionts highlights evolutionary adaptations to a symbiotic lifestyle.</title>
        <authorList>
            <person name="Aranda M."/>
            <person name="Li Y."/>
            <person name="Liew Y.J."/>
            <person name="Baumgarten S."/>
            <person name="Simakov O."/>
            <person name="Wilson M."/>
            <person name="Piel J."/>
            <person name="Ashoor H."/>
            <person name="Bougouffa S."/>
            <person name="Bajic V.B."/>
            <person name="Ryu T."/>
            <person name="Ravasi T."/>
            <person name="Bayer T."/>
            <person name="Micklem G."/>
            <person name="Kim H."/>
            <person name="Bhak J."/>
            <person name="Lajeunesse T.C."/>
            <person name="Voolstra C.R."/>
        </authorList>
    </citation>
    <scope>NUCLEOTIDE SEQUENCE [LARGE SCALE GENOMIC DNA]</scope>
    <source>
        <strain evidence="2 3">CCMP2467</strain>
    </source>
</reference>
<protein>
    <submittedName>
        <fullName evidence="2">Trans-aconitate 2-methyltransferase</fullName>
    </submittedName>
</protein>
<dbReference type="InterPro" id="IPR041698">
    <property type="entry name" value="Methyltransf_25"/>
</dbReference>
<sequence length="230" mass="24866">MSSDVHADAATSEPKEMISKEELAASYGKSAAGYESMLDQEVIDKKVLYDKIVDMLLSGLGELEGPVADVSCGPGHVLAMLQERQKARPLMGSDLCQDMVDRAAKRLPDATFQRADMTDLSGAFKDAQLAGMINMFAIHHVDETGVKAALGEASRVLRGNGCLLLAFWEGPTHGAQMPSAPKEWGAAHLWSTAGMYDLAAAAGFDPVSEHQELEKEFDMNMAYLCLKKRS</sequence>
<accession>A0A1Q9D0B9</accession>
<feature type="domain" description="Methyltransferase" evidence="1">
    <location>
        <begin position="67"/>
        <end position="161"/>
    </location>
</feature>
<keyword evidence="2" id="KW-0808">Transferase</keyword>
<evidence type="ECO:0000313" key="3">
    <source>
        <dbReference type="Proteomes" id="UP000186817"/>
    </source>
</evidence>
<comment type="caution">
    <text evidence="2">The sequence shown here is derived from an EMBL/GenBank/DDBJ whole genome shotgun (WGS) entry which is preliminary data.</text>
</comment>
<dbReference type="Pfam" id="PF13649">
    <property type="entry name" value="Methyltransf_25"/>
    <property type="match status" value="1"/>
</dbReference>
<name>A0A1Q9D0B9_SYMMI</name>
<dbReference type="GO" id="GO:0008168">
    <property type="term" value="F:methyltransferase activity"/>
    <property type="evidence" value="ECO:0007669"/>
    <property type="project" value="UniProtKB-KW"/>
</dbReference>
<evidence type="ECO:0000313" key="2">
    <source>
        <dbReference type="EMBL" id="OLP88625.1"/>
    </source>
</evidence>
<evidence type="ECO:0000259" key="1">
    <source>
        <dbReference type="Pfam" id="PF13649"/>
    </source>
</evidence>
<dbReference type="OrthoDB" id="66144at2759"/>
<dbReference type="Proteomes" id="UP000186817">
    <property type="component" value="Unassembled WGS sequence"/>
</dbReference>
<keyword evidence="2" id="KW-0489">Methyltransferase</keyword>
<dbReference type="CDD" id="cd02440">
    <property type="entry name" value="AdoMet_MTases"/>
    <property type="match status" value="1"/>
</dbReference>
<gene>
    <name evidence="2" type="primary">tam</name>
    <name evidence="2" type="ORF">AK812_SmicGene30010</name>
</gene>
<dbReference type="EMBL" id="LSRX01000803">
    <property type="protein sequence ID" value="OLP88625.1"/>
    <property type="molecule type" value="Genomic_DNA"/>
</dbReference>
<keyword evidence="3" id="KW-1185">Reference proteome</keyword>
<dbReference type="GO" id="GO:0032259">
    <property type="term" value="P:methylation"/>
    <property type="evidence" value="ECO:0007669"/>
    <property type="project" value="UniProtKB-KW"/>
</dbReference>
<dbReference type="PANTHER" id="PTHR43591">
    <property type="entry name" value="METHYLTRANSFERASE"/>
    <property type="match status" value="1"/>
</dbReference>
<organism evidence="2 3">
    <name type="scientific">Symbiodinium microadriaticum</name>
    <name type="common">Dinoflagellate</name>
    <name type="synonym">Zooxanthella microadriatica</name>
    <dbReference type="NCBI Taxonomy" id="2951"/>
    <lineage>
        <taxon>Eukaryota</taxon>
        <taxon>Sar</taxon>
        <taxon>Alveolata</taxon>
        <taxon>Dinophyceae</taxon>
        <taxon>Suessiales</taxon>
        <taxon>Symbiodiniaceae</taxon>
        <taxon>Symbiodinium</taxon>
    </lineage>
</organism>
<dbReference type="AlphaFoldDB" id="A0A1Q9D0B9"/>
<proteinExistence type="predicted"/>
<dbReference type="Gene3D" id="3.40.50.150">
    <property type="entry name" value="Vaccinia Virus protein VP39"/>
    <property type="match status" value="1"/>
</dbReference>
<dbReference type="SUPFAM" id="SSF53335">
    <property type="entry name" value="S-adenosyl-L-methionine-dependent methyltransferases"/>
    <property type="match status" value="1"/>
</dbReference>